<dbReference type="InterPro" id="IPR013940">
    <property type="entry name" value="Spo22/ZIP4/TEX11"/>
</dbReference>
<sequence>WKALRFIAAIHLQKEEYESVIKCVKVLRDSADGGDEHPSLSVLAMKAWLGLGRHGEAERELRGMVIDRGIPEGVWVSAVEAYGQP</sequence>
<evidence type="ECO:0000313" key="2">
    <source>
        <dbReference type="EMBL" id="BAU00878.1"/>
    </source>
</evidence>
<dbReference type="Pfam" id="PF08631">
    <property type="entry name" value="SPO22"/>
    <property type="match status" value="1"/>
</dbReference>
<reference evidence="2 3" key="1">
    <citation type="journal article" date="2015" name="Sci. Rep.">
        <title>The power of single molecule real-time sequencing technology in the de novo assembly of a eukaryotic genome.</title>
        <authorList>
            <person name="Sakai H."/>
            <person name="Naito K."/>
            <person name="Ogiso-Tanaka E."/>
            <person name="Takahashi Y."/>
            <person name="Iseki K."/>
            <person name="Muto C."/>
            <person name="Satou K."/>
            <person name="Teruya K."/>
            <person name="Shiroma A."/>
            <person name="Shimoji M."/>
            <person name="Hirano T."/>
            <person name="Itoh T."/>
            <person name="Kaga A."/>
            <person name="Tomooka N."/>
        </authorList>
    </citation>
    <scope>NUCLEOTIDE SEQUENCE [LARGE SCALE GENOMIC DNA]</scope>
    <source>
        <strain evidence="3">cv. Shumari</strain>
    </source>
</reference>
<dbReference type="AlphaFoldDB" id="A0A0S3T6J8"/>
<proteinExistence type="predicted"/>
<dbReference type="InterPro" id="IPR039057">
    <property type="entry name" value="Spo22/ZIP4"/>
</dbReference>
<dbReference type="PANTHER" id="PTHR40375">
    <property type="entry name" value="SPORULATION-SPECIFIC PROTEIN 22"/>
    <property type="match status" value="1"/>
</dbReference>
<evidence type="ECO:0000256" key="1">
    <source>
        <dbReference type="ARBA" id="ARBA00023254"/>
    </source>
</evidence>
<keyword evidence="3" id="KW-1185">Reference proteome</keyword>
<dbReference type="Proteomes" id="UP000291084">
    <property type="component" value="Chromosome 11"/>
</dbReference>
<gene>
    <name evidence="2" type="primary">Vigan.11G001000</name>
    <name evidence="2" type="ORF">VIGAN_11001000</name>
</gene>
<dbReference type="PANTHER" id="PTHR40375:SF2">
    <property type="entry name" value="SPORULATION-SPECIFIC PROTEIN 22"/>
    <property type="match status" value="1"/>
</dbReference>
<accession>A0A0S3T6J8</accession>
<keyword evidence="1" id="KW-0469">Meiosis</keyword>
<name>A0A0S3T6J8_PHAAN</name>
<dbReference type="GO" id="GO:0090173">
    <property type="term" value="P:regulation of synaptonemal complex assembly"/>
    <property type="evidence" value="ECO:0007669"/>
    <property type="project" value="InterPro"/>
</dbReference>
<dbReference type="GO" id="GO:0051321">
    <property type="term" value="P:meiotic cell cycle"/>
    <property type="evidence" value="ECO:0007669"/>
    <property type="project" value="UniProtKB-KW"/>
</dbReference>
<protein>
    <submittedName>
        <fullName evidence="2">Uncharacterized protein</fullName>
    </submittedName>
</protein>
<feature type="non-terminal residue" evidence="2">
    <location>
        <position position="1"/>
    </location>
</feature>
<organism evidence="2 3">
    <name type="scientific">Vigna angularis var. angularis</name>
    <dbReference type="NCBI Taxonomy" id="157739"/>
    <lineage>
        <taxon>Eukaryota</taxon>
        <taxon>Viridiplantae</taxon>
        <taxon>Streptophyta</taxon>
        <taxon>Embryophyta</taxon>
        <taxon>Tracheophyta</taxon>
        <taxon>Spermatophyta</taxon>
        <taxon>Magnoliopsida</taxon>
        <taxon>eudicotyledons</taxon>
        <taxon>Gunneridae</taxon>
        <taxon>Pentapetalae</taxon>
        <taxon>rosids</taxon>
        <taxon>fabids</taxon>
        <taxon>Fabales</taxon>
        <taxon>Fabaceae</taxon>
        <taxon>Papilionoideae</taxon>
        <taxon>50 kb inversion clade</taxon>
        <taxon>NPAAA clade</taxon>
        <taxon>indigoferoid/millettioid clade</taxon>
        <taxon>Phaseoleae</taxon>
        <taxon>Vigna</taxon>
    </lineage>
</organism>
<dbReference type="EMBL" id="AP015044">
    <property type="protein sequence ID" value="BAU00878.1"/>
    <property type="molecule type" value="Genomic_DNA"/>
</dbReference>
<evidence type="ECO:0000313" key="3">
    <source>
        <dbReference type="Proteomes" id="UP000291084"/>
    </source>
</evidence>